<accession>E4UYN8</accession>
<dbReference type="VEuPathDB" id="FungiDB:MGYG_06218"/>
<dbReference type="InParanoid" id="E4UYN8"/>
<protein>
    <submittedName>
        <fullName evidence="1">Uncharacterized protein</fullName>
    </submittedName>
</protein>
<name>E4UYN8_ARTGP</name>
<dbReference type="RefSeq" id="XP_003171672.1">
    <property type="nucleotide sequence ID" value="XM_003171624.1"/>
</dbReference>
<dbReference type="EMBL" id="DS989826">
    <property type="protein sequence ID" value="EFR03218.1"/>
    <property type="molecule type" value="Genomic_DNA"/>
</dbReference>
<dbReference type="HOGENOM" id="CLU_2222612_0_0_1"/>
<dbReference type="OrthoDB" id="10487973at2759"/>
<keyword evidence="2" id="KW-1185">Reference proteome</keyword>
<organism evidence="2">
    <name type="scientific">Arthroderma gypseum (strain ATCC MYA-4604 / CBS 118893)</name>
    <name type="common">Microsporum gypseum</name>
    <dbReference type="NCBI Taxonomy" id="535722"/>
    <lineage>
        <taxon>Eukaryota</taxon>
        <taxon>Fungi</taxon>
        <taxon>Dikarya</taxon>
        <taxon>Ascomycota</taxon>
        <taxon>Pezizomycotina</taxon>
        <taxon>Eurotiomycetes</taxon>
        <taxon>Eurotiomycetidae</taxon>
        <taxon>Onygenales</taxon>
        <taxon>Arthrodermataceae</taxon>
        <taxon>Nannizzia</taxon>
    </lineage>
</organism>
<evidence type="ECO:0000313" key="2">
    <source>
        <dbReference type="Proteomes" id="UP000002669"/>
    </source>
</evidence>
<proteinExistence type="predicted"/>
<dbReference type="GeneID" id="10026926"/>
<sequence length="106" mass="12159">MSFLLSDGHLDQRRLDGPDSDTIIDALRKFTIFLQSADVEERKPTPELYGATPGQLKYNIWRIYQTVNIIFSPSSANIIPISIETAFIANKPLRTQEYTHLTKKNY</sequence>
<dbReference type="AlphaFoldDB" id="E4UYN8"/>
<evidence type="ECO:0000313" key="1">
    <source>
        <dbReference type="EMBL" id="EFR03218.1"/>
    </source>
</evidence>
<reference evidence="2" key="1">
    <citation type="journal article" date="2012" name="MBio">
        <title>Comparative genome analysis of Trichophyton rubrum and related dermatophytes reveals candidate genes involved in infection.</title>
        <authorList>
            <person name="Martinez D.A."/>
            <person name="Oliver B.G."/>
            <person name="Graeser Y."/>
            <person name="Goldberg J.M."/>
            <person name="Li W."/>
            <person name="Martinez-Rossi N.M."/>
            <person name="Monod M."/>
            <person name="Shelest E."/>
            <person name="Barton R.C."/>
            <person name="Birch E."/>
            <person name="Brakhage A.A."/>
            <person name="Chen Z."/>
            <person name="Gurr S.J."/>
            <person name="Heiman D."/>
            <person name="Heitman J."/>
            <person name="Kosti I."/>
            <person name="Rossi A."/>
            <person name="Saif S."/>
            <person name="Samalova M."/>
            <person name="Saunders C.W."/>
            <person name="Shea T."/>
            <person name="Summerbell R.C."/>
            <person name="Xu J."/>
            <person name="Young S."/>
            <person name="Zeng Q."/>
            <person name="Birren B.W."/>
            <person name="Cuomo C.A."/>
            <person name="White T.C."/>
        </authorList>
    </citation>
    <scope>NUCLEOTIDE SEQUENCE [LARGE SCALE GENOMIC DNA]</scope>
    <source>
        <strain evidence="2">ATCC MYA-4604 / CBS 118893</strain>
    </source>
</reference>
<dbReference type="Proteomes" id="UP000002669">
    <property type="component" value="Unassembled WGS sequence"/>
</dbReference>
<gene>
    <name evidence="1" type="ORF">MGYG_06218</name>
</gene>